<dbReference type="GO" id="GO:0016829">
    <property type="term" value="F:lyase activity"/>
    <property type="evidence" value="ECO:0007669"/>
    <property type="project" value="UniProtKB-KW"/>
</dbReference>
<keyword evidence="2" id="KW-0456">Lyase</keyword>
<keyword evidence="4" id="KW-1185">Reference proteome</keyword>
<comment type="similarity">
    <text evidence="1">Belongs to the enoyl-CoA hydratase/isomerase family.</text>
</comment>
<dbReference type="HOGENOM" id="CLU_009834_7_6_5"/>
<organism evidence="3 4">
    <name type="scientific">Sphingobium chlorophenolicum L-1</name>
    <dbReference type="NCBI Taxonomy" id="690566"/>
    <lineage>
        <taxon>Bacteria</taxon>
        <taxon>Pseudomonadati</taxon>
        <taxon>Pseudomonadota</taxon>
        <taxon>Alphaproteobacteria</taxon>
        <taxon>Sphingomonadales</taxon>
        <taxon>Sphingomonadaceae</taxon>
        <taxon>Sphingobium</taxon>
    </lineage>
</organism>
<sequence length="256" mass="27494">MSSVELIRSSHVLEVRLNRPAALNSIDDDMDRLLAAAWATVDDDPDIWVAVLTAAGDRAFCAGGDMKRPPTGHVGLSFGGGLTGIGGRLQPLSKPLIAAVHGHVLGLGFELAMCADIIIASQDAVFRLPEARAGVIDHCGVVHRAVRQLPHHVAMGMILASEPLTATDAWRLGLVNQCVPREELDEAAQSWIARLLACSPLVARAAKQAAQLGLEIPLSEALGRSYPAIEAFRTSDDKSEAEQAWKLRQQPIWRGR</sequence>
<reference evidence="3 4" key="1">
    <citation type="submission" date="2011-05" db="EMBL/GenBank/DDBJ databases">
        <title>Complete sequence of chromosome 2 of Sphingobium chlorophenolicum L-1.</title>
        <authorList>
            <consortium name="US DOE Joint Genome Institute"/>
            <person name="Lucas S."/>
            <person name="Han J."/>
            <person name="Lapidus A."/>
            <person name="Cheng J.-F."/>
            <person name="Goodwin L."/>
            <person name="Pitluck S."/>
            <person name="Peters L."/>
            <person name="Daligault H."/>
            <person name="Han C."/>
            <person name="Tapia R."/>
            <person name="Land M."/>
            <person name="Hauser L."/>
            <person name="Kyrpides N."/>
            <person name="Ivanova N."/>
            <person name="Pagani I."/>
            <person name="Turner P."/>
            <person name="Copley S."/>
            <person name="Woyke T."/>
        </authorList>
    </citation>
    <scope>NUCLEOTIDE SEQUENCE [LARGE SCALE GENOMIC DNA]</scope>
    <source>
        <strain evidence="3 4">L-1</strain>
    </source>
</reference>
<dbReference type="STRING" id="690566.Sphch_3069"/>
<dbReference type="RefSeq" id="WP_013848919.1">
    <property type="nucleotide sequence ID" value="NC_015594.1"/>
</dbReference>
<protein>
    <submittedName>
        <fullName evidence="3">Enoyl-CoA hydratase/isomerase</fullName>
    </submittedName>
</protein>
<dbReference type="GO" id="GO:0006635">
    <property type="term" value="P:fatty acid beta-oxidation"/>
    <property type="evidence" value="ECO:0007669"/>
    <property type="project" value="TreeGrafter"/>
</dbReference>
<dbReference type="KEGG" id="sch:Sphch_3069"/>
<dbReference type="Pfam" id="PF00378">
    <property type="entry name" value="ECH_1"/>
    <property type="match status" value="1"/>
</dbReference>
<dbReference type="GO" id="GO:0016853">
    <property type="term" value="F:isomerase activity"/>
    <property type="evidence" value="ECO:0007669"/>
    <property type="project" value="UniProtKB-KW"/>
</dbReference>
<dbReference type="Gene3D" id="3.90.226.10">
    <property type="entry name" value="2-enoyl-CoA Hydratase, Chain A, domain 1"/>
    <property type="match status" value="1"/>
</dbReference>
<keyword evidence="3" id="KW-0413">Isomerase</keyword>
<evidence type="ECO:0000256" key="2">
    <source>
        <dbReference type="ARBA" id="ARBA00023239"/>
    </source>
</evidence>
<proteinExistence type="inferred from homology"/>
<dbReference type="PANTHER" id="PTHR11941">
    <property type="entry name" value="ENOYL-COA HYDRATASE-RELATED"/>
    <property type="match status" value="1"/>
</dbReference>
<dbReference type="AlphaFoldDB" id="F6F2M7"/>
<name>F6F2M7_SPHCR</name>
<dbReference type="SUPFAM" id="SSF52096">
    <property type="entry name" value="ClpP/crotonase"/>
    <property type="match status" value="1"/>
</dbReference>
<evidence type="ECO:0000256" key="1">
    <source>
        <dbReference type="ARBA" id="ARBA00005254"/>
    </source>
</evidence>
<dbReference type="EMBL" id="CP002799">
    <property type="protein sequence ID" value="AEG50689.1"/>
    <property type="molecule type" value="Genomic_DNA"/>
</dbReference>
<dbReference type="CDD" id="cd06558">
    <property type="entry name" value="crotonase-like"/>
    <property type="match status" value="1"/>
</dbReference>
<evidence type="ECO:0000313" key="3">
    <source>
        <dbReference type="EMBL" id="AEG50689.1"/>
    </source>
</evidence>
<dbReference type="PANTHER" id="PTHR11941:SF54">
    <property type="entry name" value="ENOYL-COA HYDRATASE, MITOCHONDRIAL"/>
    <property type="match status" value="1"/>
</dbReference>
<dbReference type="InterPro" id="IPR014748">
    <property type="entry name" value="Enoyl-CoA_hydra_C"/>
</dbReference>
<dbReference type="Proteomes" id="UP000007150">
    <property type="component" value="Chromosome 2"/>
</dbReference>
<accession>F6F2M7</accession>
<dbReference type="Gene3D" id="1.10.12.10">
    <property type="entry name" value="Lyase 2-enoyl-coa Hydratase, Chain A, domain 2"/>
    <property type="match status" value="1"/>
</dbReference>
<dbReference type="InterPro" id="IPR001753">
    <property type="entry name" value="Enoyl-CoA_hydra/iso"/>
</dbReference>
<gene>
    <name evidence="3" type="ORF">Sphch_3069</name>
</gene>
<evidence type="ECO:0000313" key="4">
    <source>
        <dbReference type="Proteomes" id="UP000007150"/>
    </source>
</evidence>
<dbReference type="InterPro" id="IPR029045">
    <property type="entry name" value="ClpP/crotonase-like_dom_sf"/>
</dbReference>